<dbReference type="AlphaFoldDB" id="A0A844QFT5"/>
<organism evidence="2 3">
    <name type="scientific">Nitratireductor arenosus</name>
    <dbReference type="NCBI Taxonomy" id="2682096"/>
    <lineage>
        <taxon>Bacteria</taxon>
        <taxon>Pseudomonadati</taxon>
        <taxon>Pseudomonadota</taxon>
        <taxon>Alphaproteobacteria</taxon>
        <taxon>Hyphomicrobiales</taxon>
        <taxon>Phyllobacteriaceae</taxon>
        <taxon>Nitratireductor</taxon>
    </lineage>
</organism>
<gene>
    <name evidence="2" type="ORF">GN330_05235</name>
</gene>
<sequence>MTPFGEKMRAMRRDKGVTQKEMAQALGVSPAYLSALERGHRGVPSWTFLQKVLGYFNIIWDDAEELRRIAEQSRPRVVIDTSGLSPAATHLANLLATDIALLDEDDIAALIGRIRTVGRRSKRFD</sequence>
<dbReference type="Gene3D" id="1.10.260.40">
    <property type="entry name" value="lambda repressor-like DNA-binding domains"/>
    <property type="match status" value="1"/>
</dbReference>
<dbReference type="SUPFAM" id="SSF47413">
    <property type="entry name" value="lambda repressor-like DNA-binding domains"/>
    <property type="match status" value="1"/>
</dbReference>
<keyword evidence="3" id="KW-1185">Reference proteome</keyword>
<dbReference type="PROSITE" id="PS50943">
    <property type="entry name" value="HTH_CROC1"/>
    <property type="match status" value="1"/>
</dbReference>
<dbReference type="SMART" id="SM00530">
    <property type="entry name" value="HTH_XRE"/>
    <property type="match status" value="1"/>
</dbReference>
<dbReference type="CDD" id="cd00093">
    <property type="entry name" value="HTH_XRE"/>
    <property type="match status" value="1"/>
</dbReference>
<name>A0A844QFT5_9HYPH</name>
<dbReference type="RefSeq" id="WP_156711567.1">
    <property type="nucleotide sequence ID" value="NZ_WPHG01000001.1"/>
</dbReference>
<dbReference type="GO" id="GO:0003677">
    <property type="term" value="F:DNA binding"/>
    <property type="evidence" value="ECO:0007669"/>
    <property type="project" value="InterPro"/>
</dbReference>
<comment type="caution">
    <text evidence="2">The sequence shown here is derived from an EMBL/GenBank/DDBJ whole genome shotgun (WGS) entry which is preliminary data.</text>
</comment>
<dbReference type="InterPro" id="IPR001387">
    <property type="entry name" value="Cro/C1-type_HTH"/>
</dbReference>
<dbReference type="Pfam" id="PF13560">
    <property type="entry name" value="HTH_31"/>
    <property type="match status" value="1"/>
</dbReference>
<reference evidence="2 3" key="1">
    <citation type="submission" date="2019-12" db="EMBL/GenBank/DDBJ databases">
        <title>Nitratireductor arenosus sp. nov., Isolated from sea sand, Jeju island, South Korea.</title>
        <authorList>
            <person name="Kim W."/>
        </authorList>
    </citation>
    <scope>NUCLEOTIDE SEQUENCE [LARGE SCALE GENOMIC DNA]</scope>
    <source>
        <strain evidence="2 3">CAU 1489</strain>
    </source>
</reference>
<proteinExistence type="predicted"/>
<evidence type="ECO:0000313" key="2">
    <source>
        <dbReference type="EMBL" id="MVA96649.1"/>
    </source>
</evidence>
<evidence type="ECO:0000313" key="3">
    <source>
        <dbReference type="Proteomes" id="UP000463224"/>
    </source>
</evidence>
<feature type="domain" description="HTH cro/C1-type" evidence="1">
    <location>
        <begin position="8"/>
        <end position="66"/>
    </location>
</feature>
<accession>A0A844QFT5</accession>
<evidence type="ECO:0000259" key="1">
    <source>
        <dbReference type="PROSITE" id="PS50943"/>
    </source>
</evidence>
<dbReference type="EMBL" id="WPHG01000001">
    <property type="protein sequence ID" value="MVA96649.1"/>
    <property type="molecule type" value="Genomic_DNA"/>
</dbReference>
<protein>
    <submittedName>
        <fullName evidence="2">Helix-turn-helix domain-containing protein</fullName>
    </submittedName>
</protein>
<dbReference type="Proteomes" id="UP000463224">
    <property type="component" value="Unassembled WGS sequence"/>
</dbReference>
<dbReference type="InterPro" id="IPR010982">
    <property type="entry name" value="Lambda_DNA-bd_dom_sf"/>
</dbReference>